<keyword evidence="2" id="KW-0560">Oxidoreductase</keyword>
<dbReference type="GO" id="GO:0016491">
    <property type="term" value="F:oxidoreductase activity"/>
    <property type="evidence" value="ECO:0007669"/>
    <property type="project" value="UniProtKB-KW"/>
</dbReference>
<dbReference type="Gene3D" id="3.40.50.720">
    <property type="entry name" value="NAD(P)-binding Rossmann-like Domain"/>
    <property type="match status" value="1"/>
</dbReference>
<dbReference type="EMBL" id="JAAXQQ010000004">
    <property type="protein sequence ID" value="MBY3064755.1"/>
    <property type="molecule type" value="Genomic_DNA"/>
</dbReference>
<sequence length="256" mass="26490">MTESSRKCVLITGGGSGIGAATSIAFAKTGYDVVINYSRNRDGAEAVAEECRTLGVDAITAEGDIAGDEACQSIVAAAIEHFGRIDALVNNAGVTRFAPADDLSASNAADFEYIFKVNVTGSYQMIRAAVPYLKKAALGSIVNISSDSAFSGSGSSLAYAASKGALNTMTAGLARSLAPHIRVNAICPGFVDTSWALSWHSEESYRDFKKGLIASAALKSIPDAHDIADAVLWLSDRATRVTGQCLVIDSGAGLLG</sequence>
<dbReference type="Proteomes" id="UP000758022">
    <property type="component" value="Unassembled WGS sequence"/>
</dbReference>
<comment type="similarity">
    <text evidence="1 3">Belongs to the short-chain dehydrogenases/reductases (SDR) family.</text>
</comment>
<name>A0AB35FEI1_9HYPH</name>
<dbReference type="InterPro" id="IPR057326">
    <property type="entry name" value="KR_dom"/>
</dbReference>
<dbReference type="PRINTS" id="PR00081">
    <property type="entry name" value="GDHRDH"/>
</dbReference>
<dbReference type="PRINTS" id="PR00080">
    <property type="entry name" value="SDRFAMILY"/>
</dbReference>
<evidence type="ECO:0000256" key="2">
    <source>
        <dbReference type="ARBA" id="ARBA00023002"/>
    </source>
</evidence>
<evidence type="ECO:0000313" key="5">
    <source>
        <dbReference type="EMBL" id="MBY3064755.1"/>
    </source>
</evidence>
<dbReference type="AlphaFoldDB" id="A0AB35FEI1"/>
<proteinExistence type="inferred from homology"/>
<dbReference type="InterPro" id="IPR036291">
    <property type="entry name" value="NAD(P)-bd_dom_sf"/>
</dbReference>
<dbReference type="PROSITE" id="PS00061">
    <property type="entry name" value="ADH_SHORT"/>
    <property type="match status" value="1"/>
</dbReference>
<dbReference type="InterPro" id="IPR002347">
    <property type="entry name" value="SDR_fam"/>
</dbReference>
<evidence type="ECO:0000256" key="3">
    <source>
        <dbReference type="RuleBase" id="RU000363"/>
    </source>
</evidence>
<evidence type="ECO:0000259" key="4">
    <source>
        <dbReference type="SMART" id="SM00822"/>
    </source>
</evidence>
<dbReference type="RefSeq" id="WP_221979348.1">
    <property type="nucleotide sequence ID" value="NZ_JAAXQQ010000004.1"/>
</dbReference>
<protein>
    <submittedName>
        <fullName evidence="5">SDR family oxidoreductase</fullName>
    </submittedName>
</protein>
<dbReference type="Pfam" id="PF00106">
    <property type="entry name" value="adh_short"/>
    <property type="match status" value="1"/>
</dbReference>
<evidence type="ECO:0000313" key="6">
    <source>
        <dbReference type="Proteomes" id="UP000758022"/>
    </source>
</evidence>
<dbReference type="CDD" id="cd05233">
    <property type="entry name" value="SDR_c"/>
    <property type="match status" value="1"/>
</dbReference>
<dbReference type="SMART" id="SM00822">
    <property type="entry name" value="PKS_KR"/>
    <property type="match status" value="1"/>
</dbReference>
<gene>
    <name evidence="5" type="ORF">HFO74_15145</name>
</gene>
<dbReference type="FunFam" id="3.40.50.720:FF:000084">
    <property type="entry name" value="Short-chain dehydrogenase reductase"/>
    <property type="match status" value="1"/>
</dbReference>
<dbReference type="PANTHER" id="PTHR43639:SF1">
    <property type="entry name" value="SHORT-CHAIN DEHYDROGENASE_REDUCTASE FAMILY PROTEIN"/>
    <property type="match status" value="1"/>
</dbReference>
<comment type="caution">
    <text evidence="5">The sequence shown here is derived from an EMBL/GenBank/DDBJ whole genome shotgun (WGS) entry which is preliminary data.</text>
</comment>
<dbReference type="PANTHER" id="PTHR43639">
    <property type="entry name" value="OXIDOREDUCTASE, SHORT-CHAIN DEHYDROGENASE/REDUCTASE FAMILY (AFU_ORTHOLOGUE AFUA_5G02870)"/>
    <property type="match status" value="1"/>
</dbReference>
<reference evidence="5" key="1">
    <citation type="submission" date="2020-04" db="EMBL/GenBank/DDBJ databases">
        <title>Global-level population genomics supports evidence of horizontal gene transfer on evolution of Rhizobia in Lentils.</title>
        <authorList>
            <person name="Gai Y."/>
            <person name="Cook D."/>
            <person name="Riely B."/>
        </authorList>
    </citation>
    <scope>NUCLEOTIDE SEQUENCE</scope>
    <source>
        <strain evidence="5">TLR9</strain>
    </source>
</reference>
<dbReference type="InterPro" id="IPR020904">
    <property type="entry name" value="Sc_DH/Rdtase_CS"/>
</dbReference>
<feature type="domain" description="Ketoreductase" evidence="4">
    <location>
        <begin position="7"/>
        <end position="189"/>
    </location>
</feature>
<accession>A0AB35FEI1</accession>
<evidence type="ECO:0000256" key="1">
    <source>
        <dbReference type="ARBA" id="ARBA00006484"/>
    </source>
</evidence>
<organism evidence="5 6">
    <name type="scientific">Rhizobium laguerreae</name>
    <dbReference type="NCBI Taxonomy" id="1076926"/>
    <lineage>
        <taxon>Bacteria</taxon>
        <taxon>Pseudomonadati</taxon>
        <taxon>Pseudomonadota</taxon>
        <taxon>Alphaproteobacteria</taxon>
        <taxon>Hyphomicrobiales</taxon>
        <taxon>Rhizobiaceae</taxon>
        <taxon>Rhizobium/Agrobacterium group</taxon>
        <taxon>Rhizobium</taxon>
    </lineage>
</organism>
<dbReference type="SUPFAM" id="SSF51735">
    <property type="entry name" value="NAD(P)-binding Rossmann-fold domains"/>
    <property type="match status" value="1"/>
</dbReference>